<dbReference type="RefSeq" id="WP_175539661.1">
    <property type="nucleotide sequence ID" value="NZ_FNRT01000002.1"/>
</dbReference>
<dbReference type="Gene3D" id="3.40.190.120">
    <property type="entry name" value="Osmoprotection protein (prox), domain 2"/>
    <property type="match status" value="1"/>
</dbReference>
<keyword evidence="4" id="KW-1185">Reference proteome</keyword>
<proteinExistence type="predicted"/>
<reference evidence="4" key="1">
    <citation type="submission" date="2016-10" db="EMBL/GenBank/DDBJ databases">
        <authorList>
            <person name="Varghese N."/>
            <person name="Submissions S."/>
        </authorList>
    </citation>
    <scope>NUCLEOTIDE SEQUENCE [LARGE SCALE GENOMIC DNA]</scope>
    <source>
        <strain evidence="4">DSM 22017</strain>
    </source>
</reference>
<evidence type="ECO:0000313" key="4">
    <source>
        <dbReference type="Proteomes" id="UP000198742"/>
    </source>
</evidence>
<dbReference type="PROSITE" id="PS51257">
    <property type="entry name" value="PROKAR_LIPOPROTEIN"/>
    <property type="match status" value="1"/>
</dbReference>
<dbReference type="Pfam" id="PF04069">
    <property type="entry name" value="OpuAC"/>
    <property type="match status" value="1"/>
</dbReference>
<feature type="chain" id="PRO_5039361285" evidence="1">
    <location>
        <begin position="20"/>
        <end position="309"/>
    </location>
</feature>
<dbReference type="STRING" id="402596.SAMN04489844_2545"/>
<dbReference type="SUPFAM" id="SSF53850">
    <property type="entry name" value="Periplasmic binding protein-like II"/>
    <property type="match status" value="1"/>
</dbReference>
<evidence type="ECO:0000256" key="1">
    <source>
        <dbReference type="SAM" id="SignalP"/>
    </source>
</evidence>
<dbReference type="EMBL" id="FNRT01000002">
    <property type="protein sequence ID" value="SEC57045.1"/>
    <property type="molecule type" value="Genomic_DNA"/>
</dbReference>
<organism evidence="3 4">
    <name type="scientific">Nocardioides exalbidus</name>
    <dbReference type="NCBI Taxonomy" id="402596"/>
    <lineage>
        <taxon>Bacteria</taxon>
        <taxon>Bacillati</taxon>
        <taxon>Actinomycetota</taxon>
        <taxon>Actinomycetes</taxon>
        <taxon>Propionibacteriales</taxon>
        <taxon>Nocardioidaceae</taxon>
        <taxon>Nocardioides</taxon>
    </lineage>
</organism>
<feature type="signal peptide" evidence="1">
    <location>
        <begin position="1"/>
        <end position="19"/>
    </location>
</feature>
<dbReference type="AlphaFoldDB" id="A0A1H4TKS2"/>
<dbReference type="GO" id="GO:0043190">
    <property type="term" value="C:ATP-binding cassette (ABC) transporter complex"/>
    <property type="evidence" value="ECO:0007669"/>
    <property type="project" value="InterPro"/>
</dbReference>
<dbReference type="GO" id="GO:0022857">
    <property type="term" value="F:transmembrane transporter activity"/>
    <property type="evidence" value="ECO:0007669"/>
    <property type="project" value="InterPro"/>
</dbReference>
<evidence type="ECO:0000259" key="2">
    <source>
        <dbReference type="Pfam" id="PF04069"/>
    </source>
</evidence>
<name>A0A1H4TKS2_9ACTN</name>
<dbReference type="Gene3D" id="3.40.190.10">
    <property type="entry name" value="Periplasmic binding protein-like II"/>
    <property type="match status" value="1"/>
</dbReference>
<sequence>MRARALVAVVALGAALLTACGENSERDASQQPQGARLRVTIGTQEFPEALVLGELWRQALAVNGYTVNLRKAVGPAEDLDQALRDGEVDGYVAYTGTVLSIVAGEEVSGLDPEQTYDAVRDYYEGQDMVVSEQTPFENKDAIAVADAFAEENRLTSIADLADLDSFVLGARPEFEDLQLGLAGLQEVYGLDNAQFVPAQLGDQYAMLDDGDADAVDAFTTDPQLSGGRYTLLDDPELLFGSQNVVMVVDQGKLDSIDSEAFMNVIDTVNSELSEDAMVEMNAEVTDGRSEVDVARSFLRRVGLMTPLRS</sequence>
<accession>A0A1H4TKS2</accession>
<dbReference type="Proteomes" id="UP000198742">
    <property type="component" value="Unassembled WGS sequence"/>
</dbReference>
<evidence type="ECO:0000313" key="3">
    <source>
        <dbReference type="EMBL" id="SEC57045.1"/>
    </source>
</evidence>
<gene>
    <name evidence="3" type="ORF">SAMN04489844_2545</name>
</gene>
<feature type="domain" description="ABC-type glycine betaine transport system substrate-binding" evidence="2">
    <location>
        <begin position="39"/>
        <end position="299"/>
    </location>
</feature>
<keyword evidence="1" id="KW-0732">Signal</keyword>
<dbReference type="InterPro" id="IPR007210">
    <property type="entry name" value="ABC_Gly_betaine_transp_sub-bd"/>
</dbReference>
<protein>
    <submittedName>
        <fullName evidence="3">Osmoprotectant transport system substrate-binding protein</fullName>
    </submittedName>
</protein>